<dbReference type="SUPFAM" id="SSF53474">
    <property type="entry name" value="alpha/beta-Hydrolases"/>
    <property type="match status" value="1"/>
</dbReference>
<keyword evidence="3" id="KW-1185">Reference proteome</keyword>
<proteinExistence type="predicted"/>
<dbReference type="GO" id="GO:0016020">
    <property type="term" value="C:membrane"/>
    <property type="evidence" value="ECO:0007669"/>
    <property type="project" value="TreeGrafter"/>
</dbReference>
<dbReference type="AlphaFoldDB" id="A0A1H9CSU3"/>
<organism evidence="2 3">
    <name type="scientific">Ignavigranum ruoffiae</name>
    <dbReference type="NCBI Taxonomy" id="89093"/>
    <lineage>
        <taxon>Bacteria</taxon>
        <taxon>Bacillati</taxon>
        <taxon>Bacillota</taxon>
        <taxon>Bacilli</taxon>
        <taxon>Lactobacillales</taxon>
        <taxon>Aerococcaceae</taxon>
        <taxon>Ignavigranum</taxon>
    </lineage>
</organism>
<dbReference type="Pfam" id="PF00561">
    <property type="entry name" value="Abhydrolase_1"/>
    <property type="match status" value="1"/>
</dbReference>
<gene>
    <name evidence="2" type="ORF">SAMN04488558_104117</name>
</gene>
<dbReference type="Gene3D" id="3.40.50.1820">
    <property type="entry name" value="alpha/beta hydrolase"/>
    <property type="match status" value="1"/>
</dbReference>
<protein>
    <submittedName>
        <fullName evidence="2">Pimeloyl-ACP methyl ester carboxylesterase</fullName>
    </submittedName>
</protein>
<dbReference type="STRING" id="89093.SAMN04488558_104117"/>
<dbReference type="EMBL" id="FOEN01000004">
    <property type="protein sequence ID" value="SEQ03673.1"/>
    <property type="molecule type" value="Genomic_DNA"/>
</dbReference>
<dbReference type="Proteomes" id="UP000198833">
    <property type="component" value="Unassembled WGS sequence"/>
</dbReference>
<evidence type="ECO:0000313" key="2">
    <source>
        <dbReference type="EMBL" id="SEQ03673.1"/>
    </source>
</evidence>
<sequence>MQEKTLIFHQEPVRYWRQPGKDHRPTLFFTHGLLCNHTMFQEQYDYFKDWSILTWDLPLHGANKGYTDFSYAEMAEMMNQILQQENISQVILIAQSLGGFCAQIFAERFPQKVFGLAGIGIGPLGLQYYNSIDQWWLKNTGWMSSFLNPQDLRQSIALSATYSHQAHKKMLAMLENYQDHEILATTDIAFKTLLKENHNIQRQHPTLLILGEHDDLGKISQYTRQWHQEEGIPLKMVVDAGHNANMDNPMAVNRLLKEFILDLIYP</sequence>
<dbReference type="OrthoDB" id="6191536at2"/>
<accession>A0A1H9CSU3</accession>
<evidence type="ECO:0000259" key="1">
    <source>
        <dbReference type="Pfam" id="PF00561"/>
    </source>
</evidence>
<dbReference type="InterPro" id="IPR000073">
    <property type="entry name" value="AB_hydrolase_1"/>
</dbReference>
<dbReference type="PANTHER" id="PTHR43798">
    <property type="entry name" value="MONOACYLGLYCEROL LIPASE"/>
    <property type="match status" value="1"/>
</dbReference>
<dbReference type="InterPro" id="IPR050266">
    <property type="entry name" value="AB_hydrolase_sf"/>
</dbReference>
<dbReference type="RefSeq" id="WP_092571313.1">
    <property type="nucleotide sequence ID" value="NZ_CALUDV010000003.1"/>
</dbReference>
<evidence type="ECO:0000313" key="3">
    <source>
        <dbReference type="Proteomes" id="UP000198833"/>
    </source>
</evidence>
<dbReference type="InterPro" id="IPR029058">
    <property type="entry name" value="AB_hydrolase_fold"/>
</dbReference>
<name>A0A1H9CSU3_9LACT</name>
<feature type="domain" description="AB hydrolase-1" evidence="1">
    <location>
        <begin position="25"/>
        <end position="249"/>
    </location>
</feature>
<reference evidence="2 3" key="1">
    <citation type="submission" date="2016-10" db="EMBL/GenBank/DDBJ databases">
        <authorList>
            <person name="de Groot N.N."/>
        </authorList>
    </citation>
    <scope>NUCLEOTIDE SEQUENCE [LARGE SCALE GENOMIC DNA]</scope>
    <source>
        <strain evidence="2 3">DSM 15695</strain>
    </source>
</reference>
<dbReference type="PANTHER" id="PTHR43798:SF33">
    <property type="entry name" value="HYDROLASE, PUTATIVE (AFU_ORTHOLOGUE AFUA_2G14860)-RELATED"/>
    <property type="match status" value="1"/>
</dbReference>